<reference evidence="6 7" key="1">
    <citation type="submission" date="2018-10" db="EMBL/GenBank/DDBJ databases">
        <title>Robbsia sp. DHC34, isolated from soil.</title>
        <authorList>
            <person name="Gao Z.-H."/>
            <person name="Qiu L.-H."/>
        </authorList>
    </citation>
    <scope>NUCLEOTIDE SEQUENCE [LARGE SCALE GENOMIC DNA]</scope>
    <source>
        <strain evidence="6 7">DHC34</strain>
    </source>
</reference>
<dbReference type="GO" id="GO:0003700">
    <property type="term" value="F:DNA-binding transcription factor activity"/>
    <property type="evidence" value="ECO:0007669"/>
    <property type="project" value="InterPro"/>
</dbReference>
<dbReference type="Gene3D" id="3.40.190.290">
    <property type="match status" value="1"/>
</dbReference>
<keyword evidence="3" id="KW-0238">DNA-binding</keyword>
<keyword evidence="4" id="KW-0804">Transcription</keyword>
<evidence type="ECO:0000313" key="6">
    <source>
        <dbReference type="EMBL" id="RKP58882.1"/>
    </source>
</evidence>
<proteinExistence type="inferred from homology"/>
<accession>A0A494Y874</accession>
<evidence type="ECO:0000256" key="4">
    <source>
        <dbReference type="ARBA" id="ARBA00023163"/>
    </source>
</evidence>
<dbReference type="SUPFAM" id="SSF53850">
    <property type="entry name" value="Periplasmic binding protein-like II"/>
    <property type="match status" value="1"/>
</dbReference>
<evidence type="ECO:0000256" key="2">
    <source>
        <dbReference type="ARBA" id="ARBA00023015"/>
    </source>
</evidence>
<evidence type="ECO:0000256" key="1">
    <source>
        <dbReference type="ARBA" id="ARBA00009437"/>
    </source>
</evidence>
<dbReference type="InterPro" id="IPR000847">
    <property type="entry name" value="LysR_HTH_N"/>
</dbReference>
<comment type="similarity">
    <text evidence="1">Belongs to the LysR transcriptional regulatory family.</text>
</comment>
<dbReference type="Pfam" id="PF03466">
    <property type="entry name" value="LysR_substrate"/>
    <property type="match status" value="1"/>
</dbReference>
<sequence>MSDRSPTLDQLRTFLAVAETGSFSAAAEVLDKAQSVVSYTIANLEGQLGCALFERARRKPVLTEAGRAMLTDARRVDLMMRAMTARAAGMTSGLEGEVSLAVDVMYPSAKLVAVLQAFAKQFPTVALKLQMEALGGVLRLVLDGESGLGISGPRESWPDPIEAVAAGSVRLEAVAAPCHPLAQHTGPLTVAALREHTQLVLSDRSKMTEGRNFGVYGAQTWRLGDLDAKHRLLLAGLGWGSMPEHIVAQDIADGTLVKLSQRDRSYAVYPFSLIHRVDAHSGPATQWLVERFAAMASDTAPIDTDTFVRSMRRAGR</sequence>
<dbReference type="AlphaFoldDB" id="A0A494Y874"/>
<name>A0A494Y874_9BURK</name>
<evidence type="ECO:0000259" key="5">
    <source>
        <dbReference type="PROSITE" id="PS50931"/>
    </source>
</evidence>
<dbReference type="PANTHER" id="PTHR30126">
    <property type="entry name" value="HTH-TYPE TRANSCRIPTIONAL REGULATOR"/>
    <property type="match status" value="1"/>
</dbReference>
<keyword evidence="7" id="KW-1185">Reference proteome</keyword>
<dbReference type="GO" id="GO:0000976">
    <property type="term" value="F:transcription cis-regulatory region binding"/>
    <property type="evidence" value="ECO:0007669"/>
    <property type="project" value="TreeGrafter"/>
</dbReference>
<dbReference type="EMBL" id="RBZU01000001">
    <property type="protein sequence ID" value="RKP58882.1"/>
    <property type="molecule type" value="Genomic_DNA"/>
</dbReference>
<comment type="caution">
    <text evidence="6">The sequence shown here is derived from an EMBL/GenBank/DDBJ whole genome shotgun (WGS) entry which is preliminary data.</text>
</comment>
<evidence type="ECO:0000256" key="3">
    <source>
        <dbReference type="ARBA" id="ARBA00023125"/>
    </source>
</evidence>
<dbReference type="FunFam" id="1.10.10.10:FF:000001">
    <property type="entry name" value="LysR family transcriptional regulator"/>
    <property type="match status" value="1"/>
</dbReference>
<dbReference type="Proteomes" id="UP000270342">
    <property type="component" value="Unassembled WGS sequence"/>
</dbReference>
<dbReference type="PANTHER" id="PTHR30126:SF91">
    <property type="entry name" value="LYSR FAMILY TRANSCRIPTIONAL REGULATOR"/>
    <property type="match status" value="1"/>
</dbReference>
<keyword evidence="2" id="KW-0805">Transcription regulation</keyword>
<dbReference type="RefSeq" id="WP_121083200.1">
    <property type="nucleotide sequence ID" value="NZ_RBZU01000001.1"/>
</dbReference>
<gene>
    <name evidence="6" type="ORF">D7S86_02855</name>
</gene>
<dbReference type="SUPFAM" id="SSF46785">
    <property type="entry name" value="Winged helix' DNA-binding domain"/>
    <property type="match status" value="1"/>
</dbReference>
<dbReference type="PRINTS" id="PR00039">
    <property type="entry name" value="HTHLYSR"/>
</dbReference>
<protein>
    <submittedName>
        <fullName evidence="6">LysR family transcriptional regulator</fullName>
    </submittedName>
</protein>
<organism evidence="6 7">
    <name type="scientific">Pararobbsia silviterrae</name>
    <dbReference type="NCBI Taxonomy" id="1792498"/>
    <lineage>
        <taxon>Bacteria</taxon>
        <taxon>Pseudomonadati</taxon>
        <taxon>Pseudomonadota</taxon>
        <taxon>Betaproteobacteria</taxon>
        <taxon>Burkholderiales</taxon>
        <taxon>Burkholderiaceae</taxon>
        <taxon>Pararobbsia</taxon>
    </lineage>
</organism>
<dbReference type="InterPro" id="IPR036390">
    <property type="entry name" value="WH_DNA-bd_sf"/>
</dbReference>
<dbReference type="OrthoDB" id="196624at2"/>
<dbReference type="PROSITE" id="PS50931">
    <property type="entry name" value="HTH_LYSR"/>
    <property type="match status" value="1"/>
</dbReference>
<dbReference type="Pfam" id="PF00126">
    <property type="entry name" value="HTH_1"/>
    <property type="match status" value="1"/>
</dbReference>
<dbReference type="InterPro" id="IPR036388">
    <property type="entry name" value="WH-like_DNA-bd_sf"/>
</dbReference>
<evidence type="ECO:0000313" key="7">
    <source>
        <dbReference type="Proteomes" id="UP000270342"/>
    </source>
</evidence>
<dbReference type="InterPro" id="IPR005119">
    <property type="entry name" value="LysR_subst-bd"/>
</dbReference>
<dbReference type="Gene3D" id="1.10.10.10">
    <property type="entry name" value="Winged helix-like DNA-binding domain superfamily/Winged helix DNA-binding domain"/>
    <property type="match status" value="1"/>
</dbReference>
<feature type="domain" description="HTH lysR-type" evidence="5">
    <location>
        <begin position="6"/>
        <end position="63"/>
    </location>
</feature>